<dbReference type="RefSeq" id="WP_267562453.1">
    <property type="nucleotide sequence ID" value="NZ_JAPNTZ010000003.1"/>
</dbReference>
<protein>
    <recommendedName>
        <fullName evidence="3">Aldo/keto reductase</fullName>
    </recommendedName>
</protein>
<sequence>MMRGGRIGFGAMQLPTSPSSVAVLRRAVGLGVPLIDTAYLYGGGAKLR</sequence>
<dbReference type="SUPFAM" id="SSF51430">
    <property type="entry name" value="NAD(P)-linked oxidoreductase"/>
    <property type="match status" value="1"/>
</dbReference>
<evidence type="ECO:0008006" key="3">
    <source>
        <dbReference type="Google" id="ProtNLM"/>
    </source>
</evidence>
<evidence type="ECO:0000313" key="2">
    <source>
        <dbReference type="Proteomes" id="UP001151002"/>
    </source>
</evidence>
<accession>A0ABT4AW51</accession>
<dbReference type="Gene3D" id="3.20.20.100">
    <property type="entry name" value="NADP-dependent oxidoreductase domain"/>
    <property type="match status" value="1"/>
</dbReference>
<dbReference type="EMBL" id="JAPNTZ010000003">
    <property type="protein sequence ID" value="MCY1138449.1"/>
    <property type="molecule type" value="Genomic_DNA"/>
</dbReference>
<name>A0ABT4AW51_9ACTN</name>
<keyword evidence="2" id="KW-1185">Reference proteome</keyword>
<gene>
    <name evidence="1" type="ORF">OWR29_10615</name>
</gene>
<comment type="caution">
    <text evidence="1">The sequence shown here is derived from an EMBL/GenBank/DDBJ whole genome shotgun (WGS) entry which is preliminary data.</text>
</comment>
<dbReference type="Proteomes" id="UP001151002">
    <property type="component" value="Unassembled WGS sequence"/>
</dbReference>
<proteinExistence type="predicted"/>
<reference evidence="1" key="1">
    <citation type="submission" date="2022-11" db="EMBL/GenBank/DDBJ databases">
        <authorList>
            <person name="Somphong A."/>
            <person name="Phongsopitanun W."/>
        </authorList>
    </citation>
    <scope>NUCLEOTIDE SEQUENCE</scope>
    <source>
        <strain evidence="1">Pm04-4</strain>
    </source>
</reference>
<organism evidence="1 2">
    <name type="scientific">Paractinoplanes pyxinae</name>
    <dbReference type="NCBI Taxonomy" id="2997416"/>
    <lineage>
        <taxon>Bacteria</taxon>
        <taxon>Bacillati</taxon>
        <taxon>Actinomycetota</taxon>
        <taxon>Actinomycetes</taxon>
        <taxon>Micromonosporales</taxon>
        <taxon>Micromonosporaceae</taxon>
        <taxon>Paractinoplanes</taxon>
    </lineage>
</organism>
<dbReference type="InterPro" id="IPR036812">
    <property type="entry name" value="NAD(P)_OxRdtase_dom_sf"/>
</dbReference>
<evidence type="ECO:0000313" key="1">
    <source>
        <dbReference type="EMBL" id="MCY1138449.1"/>
    </source>
</evidence>